<dbReference type="InterPro" id="IPR000587">
    <property type="entry name" value="Creatinase_N"/>
</dbReference>
<dbReference type="InterPro" id="IPR000994">
    <property type="entry name" value="Pept_M24"/>
</dbReference>
<feature type="domain" description="Peptidase M24" evidence="1">
    <location>
        <begin position="157"/>
        <end position="359"/>
    </location>
</feature>
<dbReference type="InterPro" id="IPR036005">
    <property type="entry name" value="Creatinase/aminopeptidase-like"/>
</dbReference>
<accession>A0ABV6C3U5</accession>
<dbReference type="InterPro" id="IPR029149">
    <property type="entry name" value="Creatin/AminoP/Spt16_N"/>
</dbReference>
<dbReference type="Pfam" id="PF00557">
    <property type="entry name" value="Peptidase_M24"/>
    <property type="match status" value="1"/>
</dbReference>
<feature type="domain" description="Creatinase N-terminal" evidence="2">
    <location>
        <begin position="18"/>
        <end position="149"/>
    </location>
</feature>
<dbReference type="SUPFAM" id="SSF53092">
    <property type="entry name" value="Creatinase/prolidase N-terminal domain"/>
    <property type="match status" value="1"/>
</dbReference>
<dbReference type="PRINTS" id="PR00599">
    <property type="entry name" value="MAPEPTIDASE"/>
</dbReference>
<evidence type="ECO:0000313" key="3">
    <source>
        <dbReference type="EMBL" id="MFC0082344.1"/>
    </source>
</evidence>
<dbReference type="PANTHER" id="PTHR46112:SF8">
    <property type="entry name" value="CYTOPLASMIC PEPTIDASE PEPQ-RELATED"/>
    <property type="match status" value="1"/>
</dbReference>
<evidence type="ECO:0000313" key="4">
    <source>
        <dbReference type="Proteomes" id="UP001589788"/>
    </source>
</evidence>
<dbReference type="PANTHER" id="PTHR46112">
    <property type="entry name" value="AMINOPEPTIDASE"/>
    <property type="match status" value="1"/>
</dbReference>
<reference evidence="3 4" key="1">
    <citation type="submission" date="2024-09" db="EMBL/GenBank/DDBJ databases">
        <authorList>
            <person name="Sun Q."/>
            <person name="Mori K."/>
        </authorList>
    </citation>
    <scope>NUCLEOTIDE SEQUENCE [LARGE SCALE GENOMIC DNA]</scope>
    <source>
        <strain evidence="3 4">JCM 15389</strain>
    </source>
</reference>
<gene>
    <name evidence="3" type="ORF">ACFFRE_09335</name>
</gene>
<dbReference type="InterPro" id="IPR001714">
    <property type="entry name" value="Pept_M24_MAP"/>
</dbReference>
<protein>
    <submittedName>
        <fullName evidence="3">M24 family metallopeptidase</fullName>
    </submittedName>
</protein>
<sequence>MTTQAPLGPFPPGDHPGRLARLRQRLAEEGLDALVVTSLVHVRYLTGFSGSAGRLVLTPEDGLLLTDGRYRTQVEEQLQVAGVRGLVEPRVSGLAGQQEALVELLGASGRRVGLEADHLSWSAARRTAELLPEAELVPTTGLVEGLRLVKDPAELARLEAAAHVADQALAEVLGLLAPGHQEREVAEALDHAMRRLGAEDRAFETIVASGPNAAKPHARPGDRVLAPGDTVVVDFGATVDGYRSDMTRTFILGPVGEDLEAAVALVHEAQALGVATVAPGRATGEVDAACRDRIAAAGLAERFEHATGHGVGLEVHEAPAVAAGATAILAPGVVVTVEPGVYLPGRGGVRVEDTVVVTDDGCRPLTRFPKEPVLPL</sequence>
<dbReference type="Gene3D" id="3.40.350.10">
    <property type="entry name" value="Creatinase/prolidase N-terminal domain"/>
    <property type="match status" value="1"/>
</dbReference>
<dbReference type="Gene3D" id="3.90.230.10">
    <property type="entry name" value="Creatinase/methionine aminopeptidase superfamily"/>
    <property type="match status" value="1"/>
</dbReference>
<comment type="caution">
    <text evidence="3">The sequence shown here is derived from an EMBL/GenBank/DDBJ whole genome shotgun (WGS) entry which is preliminary data.</text>
</comment>
<dbReference type="InterPro" id="IPR050659">
    <property type="entry name" value="Peptidase_M24B"/>
</dbReference>
<dbReference type="Proteomes" id="UP001589788">
    <property type="component" value="Unassembled WGS sequence"/>
</dbReference>
<dbReference type="Pfam" id="PF01321">
    <property type="entry name" value="Creatinase_N"/>
    <property type="match status" value="1"/>
</dbReference>
<organism evidence="3 4">
    <name type="scientific">Aciditerrimonas ferrireducens</name>
    <dbReference type="NCBI Taxonomy" id="667306"/>
    <lineage>
        <taxon>Bacteria</taxon>
        <taxon>Bacillati</taxon>
        <taxon>Actinomycetota</taxon>
        <taxon>Acidimicrobiia</taxon>
        <taxon>Acidimicrobiales</taxon>
        <taxon>Acidimicrobiaceae</taxon>
        <taxon>Aciditerrimonas</taxon>
    </lineage>
</organism>
<keyword evidence="4" id="KW-1185">Reference proteome</keyword>
<dbReference type="SUPFAM" id="SSF55920">
    <property type="entry name" value="Creatinase/aminopeptidase"/>
    <property type="match status" value="1"/>
</dbReference>
<evidence type="ECO:0000259" key="1">
    <source>
        <dbReference type="Pfam" id="PF00557"/>
    </source>
</evidence>
<dbReference type="RefSeq" id="WP_377789896.1">
    <property type="nucleotide sequence ID" value="NZ_JBHLYQ010000091.1"/>
</dbReference>
<evidence type="ECO:0000259" key="2">
    <source>
        <dbReference type="Pfam" id="PF01321"/>
    </source>
</evidence>
<name>A0ABV6C3U5_9ACTN</name>
<dbReference type="EMBL" id="JBHLYQ010000091">
    <property type="protein sequence ID" value="MFC0082344.1"/>
    <property type="molecule type" value="Genomic_DNA"/>
</dbReference>
<proteinExistence type="predicted"/>